<accession>A0A2P2GEA5</accession>
<reference evidence="2 3" key="1">
    <citation type="submission" date="2015-05" db="EMBL/GenBank/DDBJ databases">
        <title>Draft Genome assembly of Streptomyces showdoensis.</title>
        <authorList>
            <person name="Thapa K.K."/>
            <person name="Metsa-Ketela M."/>
        </authorList>
    </citation>
    <scope>NUCLEOTIDE SEQUENCE [LARGE SCALE GENOMIC DNA]</scope>
    <source>
        <strain evidence="2 3">ATCC 15227</strain>
    </source>
</reference>
<proteinExistence type="predicted"/>
<evidence type="ECO:0000313" key="3">
    <source>
        <dbReference type="Proteomes" id="UP000265325"/>
    </source>
</evidence>
<comment type="caution">
    <text evidence="2">The sequence shown here is derived from an EMBL/GenBank/DDBJ whole genome shotgun (WGS) entry which is preliminary data.</text>
</comment>
<name>A0A2P2GEA5_STREW</name>
<keyword evidence="1" id="KW-0812">Transmembrane</keyword>
<dbReference type="OrthoDB" id="3386555at2"/>
<organism evidence="2 3">
    <name type="scientific">Streptomyces showdoensis</name>
    <dbReference type="NCBI Taxonomy" id="68268"/>
    <lineage>
        <taxon>Bacteria</taxon>
        <taxon>Bacillati</taxon>
        <taxon>Actinomycetota</taxon>
        <taxon>Actinomycetes</taxon>
        <taxon>Kitasatosporales</taxon>
        <taxon>Streptomycetaceae</taxon>
        <taxon>Streptomyces</taxon>
    </lineage>
</organism>
<feature type="transmembrane region" description="Helical" evidence="1">
    <location>
        <begin position="24"/>
        <end position="48"/>
    </location>
</feature>
<evidence type="ECO:0000313" key="2">
    <source>
        <dbReference type="EMBL" id="KKZ69095.1"/>
    </source>
</evidence>
<dbReference type="AlphaFoldDB" id="A0A2P2GEA5"/>
<dbReference type="EMBL" id="LAQS01000116">
    <property type="protein sequence ID" value="KKZ69095.1"/>
    <property type="molecule type" value="Genomic_DNA"/>
</dbReference>
<dbReference type="Proteomes" id="UP000265325">
    <property type="component" value="Unassembled WGS sequence"/>
</dbReference>
<keyword evidence="3" id="KW-1185">Reference proteome</keyword>
<sequence>MPDETPAETTTRLRPVQERRPGRVLAAAGCAVLGLGLVGGALAGALLAESGAGEPAEPPGYSQAKGIWHDAPVDTLFPRTLSGPAAGPGGAARTWTRIVVAPDAPCTAAVLPKGLLAALKVPGCERVLRATYTDATSSHVTTVALVFTQADPATMRTLGSRAEDDAPPALKAPATVAAGFGDLQRASWWRHVLPDLPVVVTSVSGFADGRAVAEAEPATRAMTAKRTTAVAQAGLGHEAKGVGDGVERALRKAVAATLKEGDR</sequence>
<keyword evidence="1" id="KW-0472">Membrane</keyword>
<gene>
    <name evidence="2" type="ORF">VO63_36100</name>
</gene>
<keyword evidence="1" id="KW-1133">Transmembrane helix</keyword>
<evidence type="ECO:0000256" key="1">
    <source>
        <dbReference type="SAM" id="Phobius"/>
    </source>
</evidence>
<protein>
    <submittedName>
        <fullName evidence="2">Uncharacterized protein</fullName>
    </submittedName>
</protein>